<reference evidence="2" key="1">
    <citation type="submission" date="2022-08" db="UniProtKB">
        <authorList>
            <consortium name="EnsemblMetazoa"/>
        </authorList>
    </citation>
    <scope>IDENTIFICATION</scope>
    <source>
        <strain evidence="2">Israel</strain>
    </source>
</reference>
<dbReference type="PANTHER" id="PTHR23138">
    <property type="entry name" value="RAN BINDING PROTEIN"/>
    <property type="match status" value="1"/>
</dbReference>
<feature type="compositionally biased region" description="Polar residues" evidence="1">
    <location>
        <begin position="406"/>
        <end position="416"/>
    </location>
</feature>
<protein>
    <submittedName>
        <fullName evidence="2">Uncharacterized protein</fullName>
    </submittedName>
</protein>
<accession>A0A1B0DN86</accession>
<sequence length="656" mass="72110">VEVKTGEENEDVVYCHRAKLYRFAEKEWKERGTGDVKILRDKTTKVLRVLMRREPILKICLNHRLTEDVNYEKKDDKSWHFVVKDFSEGELELTQFCLRFKTSDIAKEFLEAVHEALSGSSAGTLPNGGDVKSSEVKVNGRLSGESEADEKLRVKLKLPERFFDYKTKADCSGCRGCNSDDFVFASVENINGDLVDDKPIPLKMPEIPSGLMKSKSFFEKSRDAVTKNLFESKSAEKVPVTTQSFFFGGAKSFSFGTGSSIFALTFADTKTTTSTPSTVVTATTTASPFAAPTIETQKNIFGVSGENIFGGSTFSFGSDKGSSIFGGNTTTSAETPFTFQTPTVTVSTESGSIFGGTGSKSTFSFAAAAKTLEKPFEAKLGTGMSIFGGATVFGQKTDEKSDQKNDSTTAAKTDSPATGFSFAQLASTIQSPDKKEPEVGKDILKMDENLSFATLAKEGGNAFKTAESTGGKMGFFGLSHTEDFSHFGKPAAKEGEENGTGHDDASYDPHYEPVIALPDEIKVSTGEEEETIMFSERSHLYRFDSTAKEWKERGVGEFKLLHHPVKGTYRFVLRREQIHKLVLNHAITSDFKIAPMNKTGKSFCWAAMNYAEETPQTENLAVRFKNTDIATRFENLVQECIKKLKEKGGDLEPEED</sequence>
<dbReference type="EMBL" id="AJVK01017382">
    <property type="status" value="NOT_ANNOTATED_CDS"/>
    <property type="molecule type" value="Genomic_DNA"/>
</dbReference>
<dbReference type="GO" id="GO:0005096">
    <property type="term" value="F:GTPase activator activity"/>
    <property type="evidence" value="ECO:0007669"/>
    <property type="project" value="TreeGrafter"/>
</dbReference>
<dbReference type="AlphaFoldDB" id="A0A1B0DN86"/>
<dbReference type="InterPro" id="IPR000697">
    <property type="entry name" value="WH1/EVH1_dom"/>
</dbReference>
<dbReference type="FunFam" id="2.30.29.30:FF:000018">
    <property type="entry name" value="E3 SUMO-protein ligase RanBP2"/>
    <property type="match status" value="1"/>
</dbReference>
<dbReference type="InterPro" id="IPR011993">
    <property type="entry name" value="PH-like_dom_sf"/>
</dbReference>
<name>A0A1B0DN86_PHLPP</name>
<keyword evidence="3" id="KW-1185">Reference proteome</keyword>
<dbReference type="InterPro" id="IPR045255">
    <property type="entry name" value="RanBP1-like"/>
</dbReference>
<dbReference type="PROSITE" id="PS50196">
    <property type="entry name" value="RANBD1"/>
    <property type="match status" value="2"/>
</dbReference>
<proteinExistence type="predicted"/>
<dbReference type="Pfam" id="PF00638">
    <property type="entry name" value="Ran_BP1"/>
    <property type="match status" value="2"/>
</dbReference>
<dbReference type="GO" id="GO:0005643">
    <property type="term" value="C:nuclear pore"/>
    <property type="evidence" value="ECO:0007669"/>
    <property type="project" value="TreeGrafter"/>
</dbReference>
<dbReference type="InterPro" id="IPR000156">
    <property type="entry name" value="Ran_bind_dom"/>
</dbReference>
<dbReference type="Proteomes" id="UP000092462">
    <property type="component" value="Unassembled WGS sequence"/>
</dbReference>
<evidence type="ECO:0000313" key="3">
    <source>
        <dbReference type="Proteomes" id="UP000092462"/>
    </source>
</evidence>
<feature type="region of interest" description="Disordered" evidence="1">
    <location>
        <begin position="486"/>
        <end position="505"/>
    </location>
</feature>
<dbReference type="VEuPathDB" id="VectorBase:PPAPM1_001385"/>
<dbReference type="SMART" id="SM00160">
    <property type="entry name" value="RanBD"/>
    <property type="match status" value="2"/>
</dbReference>
<organism evidence="2 3">
    <name type="scientific">Phlebotomus papatasi</name>
    <name type="common">Sandfly</name>
    <dbReference type="NCBI Taxonomy" id="29031"/>
    <lineage>
        <taxon>Eukaryota</taxon>
        <taxon>Metazoa</taxon>
        <taxon>Ecdysozoa</taxon>
        <taxon>Arthropoda</taxon>
        <taxon>Hexapoda</taxon>
        <taxon>Insecta</taxon>
        <taxon>Pterygota</taxon>
        <taxon>Neoptera</taxon>
        <taxon>Endopterygota</taxon>
        <taxon>Diptera</taxon>
        <taxon>Nematocera</taxon>
        <taxon>Psychodoidea</taxon>
        <taxon>Psychodidae</taxon>
        <taxon>Phlebotomus</taxon>
        <taxon>Phlebotomus</taxon>
    </lineage>
</organism>
<feature type="region of interest" description="Disordered" evidence="1">
    <location>
        <begin position="396"/>
        <end position="416"/>
    </location>
</feature>
<feature type="compositionally biased region" description="Basic and acidic residues" evidence="1">
    <location>
        <begin position="396"/>
        <end position="405"/>
    </location>
</feature>
<dbReference type="GO" id="GO:0005737">
    <property type="term" value="C:cytoplasm"/>
    <property type="evidence" value="ECO:0007669"/>
    <property type="project" value="TreeGrafter"/>
</dbReference>
<evidence type="ECO:0000256" key="1">
    <source>
        <dbReference type="SAM" id="MobiDB-lite"/>
    </source>
</evidence>
<dbReference type="PANTHER" id="PTHR23138:SF87">
    <property type="entry name" value="E3 SUMO-PROTEIN LIGASE RANBP2"/>
    <property type="match status" value="1"/>
</dbReference>
<evidence type="ECO:0000313" key="2">
    <source>
        <dbReference type="EnsemblMetazoa" id="PPAI009931-PA"/>
    </source>
</evidence>
<dbReference type="SUPFAM" id="SSF50729">
    <property type="entry name" value="PH domain-like"/>
    <property type="match status" value="2"/>
</dbReference>
<dbReference type="PROSITE" id="PS50229">
    <property type="entry name" value="WH1"/>
    <property type="match status" value="1"/>
</dbReference>
<dbReference type="VEuPathDB" id="VectorBase:PPAI009931"/>
<dbReference type="EnsemblMetazoa" id="PPAI009931-RA">
    <property type="protein sequence ID" value="PPAI009931-PA"/>
    <property type="gene ID" value="PPAI009931"/>
</dbReference>
<dbReference type="Gene3D" id="2.30.29.30">
    <property type="entry name" value="Pleckstrin-homology domain (PH domain)/Phosphotyrosine-binding domain (PTB)"/>
    <property type="match status" value="2"/>
</dbReference>